<reference evidence="7" key="1">
    <citation type="journal article" date="2023" name="Science">
        <title>Elucidation of the pathway for biosynthesis of saponin adjuvants from the soapbark tree.</title>
        <authorList>
            <person name="Reed J."/>
            <person name="Orme A."/>
            <person name="El-Demerdash A."/>
            <person name="Owen C."/>
            <person name="Martin L.B.B."/>
            <person name="Misra R.C."/>
            <person name="Kikuchi S."/>
            <person name="Rejzek M."/>
            <person name="Martin A.C."/>
            <person name="Harkess A."/>
            <person name="Leebens-Mack J."/>
            <person name="Louveau T."/>
            <person name="Stephenson M.J."/>
            <person name="Osbourn A."/>
        </authorList>
    </citation>
    <scope>NUCLEOTIDE SEQUENCE</scope>
    <source>
        <strain evidence="7">S10</strain>
    </source>
</reference>
<dbReference type="GO" id="GO:0032979">
    <property type="term" value="P:protein insertion into mitochondrial inner membrane from matrix"/>
    <property type="evidence" value="ECO:0007669"/>
    <property type="project" value="TreeGrafter"/>
</dbReference>
<feature type="transmembrane region" description="Helical" evidence="6">
    <location>
        <begin position="212"/>
        <end position="231"/>
    </location>
</feature>
<protein>
    <submittedName>
        <fullName evidence="7">ALBINO3-like protein 2, chloroplastic</fullName>
    </submittedName>
</protein>
<dbReference type="GO" id="GO:0005743">
    <property type="term" value="C:mitochondrial inner membrane"/>
    <property type="evidence" value="ECO:0007669"/>
    <property type="project" value="TreeGrafter"/>
</dbReference>
<keyword evidence="4 6" id="KW-1133">Transmembrane helix</keyword>
<keyword evidence="3 6" id="KW-0812">Transmembrane</keyword>
<keyword evidence="8" id="KW-1185">Reference proteome</keyword>
<accession>A0AAD7Q2J6</accession>
<dbReference type="CDD" id="cd20069">
    <property type="entry name" value="5TM_Oxa1-like"/>
    <property type="match status" value="1"/>
</dbReference>
<organism evidence="7 8">
    <name type="scientific">Quillaja saponaria</name>
    <name type="common">Soap bark tree</name>
    <dbReference type="NCBI Taxonomy" id="32244"/>
    <lineage>
        <taxon>Eukaryota</taxon>
        <taxon>Viridiplantae</taxon>
        <taxon>Streptophyta</taxon>
        <taxon>Embryophyta</taxon>
        <taxon>Tracheophyta</taxon>
        <taxon>Spermatophyta</taxon>
        <taxon>Magnoliopsida</taxon>
        <taxon>eudicotyledons</taxon>
        <taxon>Gunneridae</taxon>
        <taxon>Pentapetalae</taxon>
        <taxon>rosids</taxon>
        <taxon>fabids</taxon>
        <taxon>Fabales</taxon>
        <taxon>Quillajaceae</taxon>
        <taxon>Quillaja</taxon>
    </lineage>
</organism>
<evidence type="ECO:0000313" key="8">
    <source>
        <dbReference type="Proteomes" id="UP001163823"/>
    </source>
</evidence>
<dbReference type="SUPFAM" id="SSF48452">
    <property type="entry name" value="TPR-like"/>
    <property type="match status" value="1"/>
</dbReference>
<comment type="caution">
    <text evidence="7">The sequence shown here is derived from an EMBL/GenBank/DDBJ whole genome shotgun (WGS) entry which is preliminary data.</text>
</comment>
<dbReference type="InterPro" id="IPR001708">
    <property type="entry name" value="YidC/ALB3/OXA1/COX18"/>
</dbReference>
<evidence type="ECO:0000256" key="3">
    <source>
        <dbReference type="ARBA" id="ARBA00022692"/>
    </source>
</evidence>
<dbReference type="EMBL" id="JARAOO010000004">
    <property type="protein sequence ID" value="KAJ7973609.1"/>
    <property type="molecule type" value="Genomic_DNA"/>
</dbReference>
<gene>
    <name evidence="7" type="ORF">O6P43_011312</name>
</gene>
<comment type="similarity">
    <text evidence="2">Belongs to the OXA1/ALB3/YidC (TC 2.A.9.2) family.</text>
</comment>
<dbReference type="GO" id="GO:0032977">
    <property type="term" value="F:membrane insertase activity"/>
    <property type="evidence" value="ECO:0007669"/>
    <property type="project" value="InterPro"/>
</dbReference>
<dbReference type="InterPro" id="IPR011990">
    <property type="entry name" value="TPR-like_helical_dom_sf"/>
</dbReference>
<evidence type="ECO:0000313" key="7">
    <source>
        <dbReference type="EMBL" id="KAJ7973609.1"/>
    </source>
</evidence>
<evidence type="ECO:0000256" key="6">
    <source>
        <dbReference type="SAM" id="Phobius"/>
    </source>
</evidence>
<evidence type="ECO:0000256" key="4">
    <source>
        <dbReference type="ARBA" id="ARBA00022989"/>
    </source>
</evidence>
<feature type="transmembrane region" description="Helical" evidence="6">
    <location>
        <begin position="259"/>
        <end position="278"/>
    </location>
</feature>
<dbReference type="PANTHER" id="PTHR12428:SF65">
    <property type="entry name" value="CYTOCHROME C OXIDASE ASSEMBLY PROTEIN COX18, MITOCHONDRIAL"/>
    <property type="match status" value="1"/>
</dbReference>
<feature type="transmembrane region" description="Helical" evidence="6">
    <location>
        <begin position="143"/>
        <end position="166"/>
    </location>
</feature>
<evidence type="ECO:0000256" key="2">
    <source>
        <dbReference type="ARBA" id="ARBA00010583"/>
    </source>
</evidence>
<dbReference type="Pfam" id="PF14559">
    <property type="entry name" value="TPR_19"/>
    <property type="match status" value="1"/>
</dbReference>
<dbReference type="PANTHER" id="PTHR12428">
    <property type="entry name" value="OXA1"/>
    <property type="match status" value="1"/>
</dbReference>
<dbReference type="KEGG" id="qsa:O6P43_011312"/>
<sequence>MATSKPLLRLRRSRQSYISSSLSNALLFQLLNPSHLSQQPPTSLSPPKFNTTRTYSSTLLSSIAIPDVYNSRSFSTRAGDDSQFGLIGGADSVRDLVADSELIDAGLGQVTENVASGGGVEGSILPVNAVISMLDGYHELTGLPWWIIIASSTLAMRVALLPVLILQLNKLKRIGELYGKLPPPFPPPLSGKSYINQFSLFRRERKAVGCPSFLWLLASACFQIPCFILWMTSIRRMSLENHPGFDLGGALWFQNLTELPHGILGSIFPVLIASLHYINVQISFQRSLSEKTDGLFALLAKYYKFYLDLLTLPIFYIGYCVPQPSILGYKWLINSHSVQQQLLWKLVLLKQCPWIHPTSGAKYLSRTYLPKELVSLSVQFLSHRDLESAMPLLNMALDKDPEYVRALIMMGQTLLQKGLPAEATEYLERAVFKLSLVGHPTDIEGTDLLILASQWAGLAWIRQGKMAEGLVHLERVAHLKEPEDPVSKSHYFDGLLFFASALSQVGRKAEATKYLRLAAAYNPAYNEYLEQYETGDDFVTDLVDSRRNH</sequence>
<dbReference type="Proteomes" id="UP001163823">
    <property type="component" value="Chromosome 4"/>
</dbReference>
<name>A0AAD7Q2J6_QUISA</name>
<comment type="subcellular location">
    <subcellularLocation>
        <location evidence="1">Membrane</location>
        <topology evidence="1">Multi-pass membrane protein</topology>
    </subcellularLocation>
</comment>
<keyword evidence="5 6" id="KW-0472">Membrane</keyword>
<dbReference type="AlphaFoldDB" id="A0AAD7Q2J6"/>
<evidence type="ECO:0000256" key="5">
    <source>
        <dbReference type="ARBA" id="ARBA00023136"/>
    </source>
</evidence>
<evidence type="ECO:0000256" key="1">
    <source>
        <dbReference type="ARBA" id="ARBA00004141"/>
    </source>
</evidence>
<dbReference type="Gene3D" id="1.25.40.10">
    <property type="entry name" value="Tetratricopeptide repeat domain"/>
    <property type="match status" value="1"/>
</dbReference>
<proteinExistence type="inferred from homology"/>